<sequence>MGDISLTSDNEYLVNAINPDLPIITYEKQKVKAQKINFDNLGSFDVKSFDSPIGGITNLASNLYAMKDLFPKDSKEYVEIEKRIRLLRRCQGDAIDHAKGAVFKSYPKYWSHRQKYIPITDDMTDEQKQEIQKQNEEIKFNNSICCDKKTYFFGYVYPKEMARLKHYKKKQGDLCRKNFGCKLKDLKQKQDKTVEEKQFLRNYYKYMPLFNSSCTMNNLARYVEDYEFKENKSSKYFDYSCLMSNKDREFKKNICKQIQDVIHKFQRNYPILLKKIGHDRDWGIEDSNTLGSDRESFFDGFFDYYKNELMNILSNEEELVDYIIYVYYEQCKSADKSLLWELYSDVVLNNVKNNSDHYYKIVESVDGQEFFGKKFILQEVAK</sequence>
<reference evidence="1" key="1">
    <citation type="journal article" date="2021" name="Proc. Natl. Acad. Sci. U.S.A.">
        <title>A Catalog of Tens of Thousands of Viruses from Human Metagenomes Reveals Hidden Associations with Chronic Diseases.</title>
        <authorList>
            <person name="Tisza M.J."/>
            <person name="Buck C.B."/>
        </authorList>
    </citation>
    <scope>NUCLEOTIDE SEQUENCE</scope>
    <source>
        <strain evidence="1">CtOSJ35</strain>
    </source>
</reference>
<protein>
    <submittedName>
        <fullName evidence="1">Uncharacterized protein</fullName>
    </submittedName>
</protein>
<accession>A0A8S5PL59</accession>
<proteinExistence type="predicted"/>
<organism evidence="1">
    <name type="scientific">Siphoviridae sp. ctOSJ35</name>
    <dbReference type="NCBI Taxonomy" id="2825479"/>
    <lineage>
        <taxon>Viruses</taxon>
        <taxon>Duplodnaviria</taxon>
        <taxon>Heunggongvirae</taxon>
        <taxon>Uroviricota</taxon>
        <taxon>Caudoviricetes</taxon>
    </lineage>
</organism>
<dbReference type="EMBL" id="BK015447">
    <property type="protein sequence ID" value="DAE07219.1"/>
    <property type="molecule type" value="Genomic_DNA"/>
</dbReference>
<name>A0A8S5PL59_9CAUD</name>
<evidence type="ECO:0000313" key="1">
    <source>
        <dbReference type="EMBL" id="DAE07219.1"/>
    </source>
</evidence>